<dbReference type="VEuPathDB" id="FungiDB:BD410DRAFT_841602"/>
<feature type="compositionally biased region" description="Polar residues" evidence="1">
    <location>
        <begin position="1"/>
        <end position="13"/>
    </location>
</feature>
<gene>
    <name evidence="2" type="ORF">BD410DRAFT_841602</name>
</gene>
<evidence type="ECO:0000313" key="2">
    <source>
        <dbReference type="EMBL" id="TDL20026.1"/>
    </source>
</evidence>
<keyword evidence="3" id="KW-1185">Reference proteome</keyword>
<reference evidence="2 3" key="1">
    <citation type="submission" date="2018-06" db="EMBL/GenBank/DDBJ databases">
        <title>A transcriptomic atlas of mushroom development highlights an independent origin of complex multicellularity.</title>
        <authorList>
            <consortium name="DOE Joint Genome Institute"/>
            <person name="Krizsan K."/>
            <person name="Almasi E."/>
            <person name="Merenyi Z."/>
            <person name="Sahu N."/>
            <person name="Viragh M."/>
            <person name="Koszo T."/>
            <person name="Mondo S."/>
            <person name="Kiss B."/>
            <person name="Balint B."/>
            <person name="Kues U."/>
            <person name="Barry K."/>
            <person name="Hegedus J.C."/>
            <person name="Henrissat B."/>
            <person name="Johnson J."/>
            <person name="Lipzen A."/>
            <person name="Ohm R."/>
            <person name="Nagy I."/>
            <person name="Pangilinan J."/>
            <person name="Yan J."/>
            <person name="Xiong Y."/>
            <person name="Grigoriev I.V."/>
            <person name="Hibbett D.S."/>
            <person name="Nagy L.G."/>
        </authorList>
    </citation>
    <scope>NUCLEOTIDE SEQUENCE [LARGE SCALE GENOMIC DNA]</scope>
    <source>
        <strain evidence="2 3">SZMC22713</strain>
    </source>
</reference>
<dbReference type="Proteomes" id="UP000294933">
    <property type="component" value="Unassembled WGS sequence"/>
</dbReference>
<accession>A0A4Y7PYA9</accession>
<evidence type="ECO:0000313" key="3">
    <source>
        <dbReference type="Proteomes" id="UP000294933"/>
    </source>
</evidence>
<dbReference type="AlphaFoldDB" id="A0A4Y7PYA9"/>
<sequence>MSSTKNTQSTTGQASNNTASNNPPPTPVILAKNPVPTRDVPPLIGNLPGPSVSRTGGSASNTGGGSQASGATGATGATEVQEVFDVNGEDDKDGANNSIETRVIYSAPTKYLQSDRWTRLMDSA</sequence>
<evidence type="ECO:0000256" key="1">
    <source>
        <dbReference type="SAM" id="MobiDB-lite"/>
    </source>
</evidence>
<organism evidence="2 3">
    <name type="scientific">Rickenella mellea</name>
    <dbReference type="NCBI Taxonomy" id="50990"/>
    <lineage>
        <taxon>Eukaryota</taxon>
        <taxon>Fungi</taxon>
        <taxon>Dikarya</taxon>
        <taxon>Basidiomycota</taxon>
        <taxon>Agaricomycotina</taxon>
        <taxon>Agaricomycetes</taxon>
        <taxon>Hymenochaetales</taxon>
        <taxon>Rickenellaceae</taxon>
        <taxon>Rickenella</taxon>
    </lineage>
</organism>
<protein>
    <submittedName>
        <fullName evidence="2">Uncharacterized protein</fullName>
    </submittedName>
</protein>
<proteinExistence type="predicted"/>
<dbReference type="EMBL" id="ML170191">
    <property type="protein sequence ID" value="TDL20026.1"/>
    <property type="molecule type" value="Genomic_DNA"/>
</dbReference>
<feature type="region of interest" description="Disordered" evidence="1">
    <location>
        <begin position="1"/>
        <end position="99"/>
    </location>
</feature>
<feature type="compositionally biased region" description="Low complexity" evidence="1">
    <location>
        <begin position="68"/>
        <end position="78"/>
    </location>
</feature>
<name>A0A4Y7PYA9_9AGAM</name>